<dbReference type="PROSITE" id="PS51318">
    <property type="entry name" value="TAT"/>
    <property type="match status" value="1"/>
</dbReference>
<name>A0A2W4ZIC1_9SPHN</name>
<dbReference type="Proteomes" id="UP000248614">
    <property type="component" value="Unassembled WGS sequence"/>
</dbReference>
<feature type="chain" id="PRO_5016083892" description="TonB-dependent receptor plug domain-containing protein" evidence="5">
    <location>
        <begin position="35"/>
        <end position="910"/>
    </location>
</feature>
<dbReference type="InterPro" id="IPR010104">
    <property type="entry name" value="TonB_rcpt_bac"/>
</dbReference>
<dbReference type="InterPro" id="IPR037066">
    <property type="entry name" value="Plug_dom_sf"/>
</dbReference>
<dbReference type="InterPro" id="IPR012910">
    <property type="entry name" value="Plug_dom"/>
</dbReference>
<dbReference type="Gene3D" id="2.40.170.20">
    <property type="entry name" value="TonB-dependent receptor, beta-barrel domain"/>
    <property type="match status" value="1"/>
</dbReference>
<keyword evidence="2" id="KW-0472">Membrane</keyword>
<evidence type="ECO:0000313" key="7">
    <source>
        <dbReference type="EMBL" id="PZO79759.1"/>
    </source>
</evidence>
<feature type="signal peptide" evidence="5">
    <location>
        <begin position="1"/>
        <end position="34"/>
    </location>
</feature>
<feature type="domain" description="TonB-dependent receptor plug" evidence="6">
    <location>
        <begin position="77"/>
        <end position="180"/>
    </location>
</feature>
<comment type="caution">
    <text evidence="7">The sequence shown here is derived from an EMBL/GenBank/DDBJ whole genome shotgun (WGS) entry which is preliminary data.</text>
</comment>
<dbReference type="Gene3D" id="2.170.130.10">
    <property type="entry name" value="TonB-dependent receptor, plug domain"/>
    <property type="match status" value="1"/>
</dbReference>
<evidence type="ECO:0000256" key="4">
    <source>
        <dbReference type="SAM" id="MobiDB-lite"/>
    </source>
</evidence>
<evidence type="ECO:0000256" key="1">
    <source>
        <dbReference type="ARBA" id="ARBA00004442"/>
    </source>
</evidence>
<evidence type="ECO:0000256" key="3">
    <source>
        <dbReference type="ARBA" id="ARBA00023237"/>
    </source>
</evidence>
<dbReference type="AlphaFoldDB" id="A0A2W4ZIC1"/>
<dbReference type="SUPFAM" id="SSF56935">
    <property type="entry name" value="Porins"/>
    <property type="match status" value="1"/>
</dbReference>
<dbReference type="PANTHER" id="PTHR40980">
    <property type="entry name" value="PLUG DOMAIN-CONTAINING PROTEIN"/>
    <property type="match status" value="1"/>
</dbReference>
<dbReference type="InterPro" id="IPR006311">
    <property type="entry name" value="TAT_signal"/>
</dbReference>
<dbReference type="InterPro" id="IPR036942">
    <property type="entry name" value="Beta-barrel_TonB_sf"/>
</dbReference>
<dbReference type="Pfam" id="PF07715">
    <property type="entry name" value="Plug"/>
    <property type="match status" value="1"/>
</dbReference>
<keyword evidence="3" id="KW-0998">Cell outer membrane</keyword>
<sequence length="910" mass="98238">MSLSSFARRNWLATTTLYPATAMAGLFLPHGAVAAQVAPPPPATEASTQDAGDTDSTGDDIVVTGIRAGLARAIDAKRTSNEIVEVVSAEDIGKLPGISIAESLARLPGVAAQRVDGRAQVLSIRGMAPKFGMTLFNGQEMVSTGDDRSFEYDQFPGELVSSATLYKTPDASLGAMGLSGTIDIHTLQPLDFHERKINASARFNGNSMGSVLPGTSGHGSRVSVSYVDQFADDRIGVAIGYARLDAPNKKKYFNLWDYGTGTQLGVDGLGDTYTFNGFETGVASTNTVRDGVLAVLQFKPNDHFSSKVDLFHSRFKQRMQGDELIGVLANWASGSTPVVSMGNGTIRVDNASPILTMRQNDRNDELNALSWTNSYATGAWTFSANLGLSKAKRREWVGEAYLMSRAPMTLNVVLPTTYDRFGQVSSSVDLNSSSAMSLASVWGANLGGLVALANVTDKVETGRVAARRDMHLGPFRAIELGVLYSHRTKALVYDQTSYELTDPTPCLNGLTCRPIPTSLKTASIDMRFIGLPGALYFRPDAALYGDAYDPAPNPKDPSWNWGVGEKVTTGFVKLDIDDSHVLPIRGNLGVQVIHTRQNASGLYVDAEGAISPVAGGTSYTDILPSLNLNAEIAASTRLRFGAARAQARPEMADMRAGITAAVSQADRRWYGDGGNPKLKPWQSWDFDLSLEHYIGKSSYVAAAAFYKDITRGIVTKDVLYDFSGYTNSSNVTPISQTGTLTTPTNTAGGILKGLEFSGTLEGNLLAAWLDGFGVTGSYSKTWLSPKTDKDGYFLNTLLEGFSGDVWSGAVYYEKDGFQLRLGQRYRSGYSARRHNAFRFVTENIRSERIVDAQVGYTLQSGPLKGLAIMAQANNINDEPYVTSQTVEGRTAPQQYHKFGTEYLFGLSYAF</sequence>
<evidence type="ECO:0000256" key="2">
    <source>
        <dbReference type="ARBA" id="ARBA00023136"/>
    </source>
</evidence>
<keyword evidence="5" id="KW-0732">Signal</keyword>
<evidence type="ECO:0000256" key="5">
    <source>
        <dbReference type="SAM" id="SignalP"/>
    </source>
</evidence>
<organism evidence="7 8">
    <name type="scientific">Sphingomonas hengshuiensis</name>
    <dbReference type="NCBI Taxonomy" id="1609977"/>
    <lineage>
        <taxon>Bacteria</taxon>
        <taxon>Pseudomonadati</taxon>
        <taxon>Pseudomonadota</taxon>
        <taxon>Alphaproteobacteria</taxon>
        <taxon>Sphingomonadales</taxon>
        <taxon>Sphingomonadaceae</taxon>
        <taxon>Sphingomonas</taxon>
    </lineage>
</organism>
<evidence type="ECO:0000259" key="6">
    <source>
        <dbReference type="Pfam" id="PF07715"/>
    </source>
</evidence>
<comment type="subcellular location">
    <subcellularLocation>
        <location evidence="1">Cell outer membrane</location>
    </subcellularLocation>
</comment>
<dbReference type="NCBIfam" id="TIGR01782">
    <property type="entry name" value="TonB-Xanth-Caul"/>
    <property type="match status" value="1"/>
</dbReference>
<gene>
    <name evidence="7" type="ORF">DI632_03795</name>
</gene>
<proteinExistence type="predicted"/>
<dbReference type="PANTHER" id="PTHR40980:SF3">
    <property type="entry name" value="TONB-DEPENDENT RECEPTOR-LIKE BETA-BARREL DOMAIN-CONTAINING PROTEIN"/>
    <property type="match status" value="1"/>
</dbReference>
<dbReference type="CDD" id="cd01347">
    <property type="entry name" value="ligand_gated_channel"/>
    <property type="match status" value="1"/>
</dbReference>
<accession>A0A2W4ZIC1</accession>
<protein>
    <recommendedName>
        <fullName evidence="6">TonB-dependent receptor plug domain-containing protein</fullName>
    </recommendedName>
</protein>
<reference evidence="7 8" key="1">
    <citation type="submission" date="2017-08" db="EMBL/GenBank/DDBJ databases">
        <title>Infants hospitalized years apart are colonized by the same room-sourced microbial strains.</title>
        <authorList>
            <person name="Brooks B."/>
            <person name="Olm M.R."/>
            <person name="Firek B.A."/>
            <person name="Baker R."/>
            <person name="Thomas B.C."/>
            <person name="Morowitz M.J."/>
            <person name="Banfield J.F."/>
        </authorList>
    </citation>
    <scope>NUCLEOTIDE SEQUENCE [LARGE SCALE GENOMIC DNA]</scope>
    <source>
        <strain evidence="7">S2_018_000_R3_110</strain>
    </source>
</reference>
<evidence type="ECO:0000313" key="8">
    <source>
        <dbReference type="Proteomes" id="UP000248614"/>
    </source>
</evidence>
<dbReference type="GO" id="GO:0009279">
    <property type="term" value="C:cell outer membrane"/>
    <property type="evidence" value="ECO:0007669"/>
    <property type="project" value="UniProtKB-SubCell"/>
</dbReference>
<dbReference type="EMBL" id="QFNF01000006">
    <property type="protein sequence ID" value="PZO79759.1"/>
    <property type="molecule type" value="Genomic_DNA"/>
</dbReference>
<feature type="region of interest" description="Disordered" evidence="4">
    <location>
        <begin position="37"/>
        <end position="59"/>
    </location>
</feature>